<accession>A0A1L7XCJ1</accession>
<dbReference type="Pfam" id="PF00732">
    <property type="entry name" value="GMC_oxred_N"/>
    <property type="match status" value="1"/>
</dbReference>
<dbReference type="InterPro" id="IPR036188">
    <property type="entry name" value="FAD/NAD-bd_sf"/>
</dbReference>
<comment type="cofactor">
    <cofactor evidence="2">
        <name>FAD</name>
        <dbReference type="ChEBI" id="CHEBI:57692"/>
    </cofactor>
</comment>
<evidence type="ECO:0000313" key="6">
    <source>
        <dbReference type="Proteomes" id="UP000184330"/>
    </source>
</evidence>
<dbReference type="PANTHER" id="PTHR11552">
    <property type="entry name" value="GLUCOSE-METHANOL-CHOLINE GMC OXIDOREDUCTASE"/>
    <property type="match status" value="1"/>
</dbReference>
<evidence type="ECO:0000259" key="4">
    <source>
        <dbReference type="PROSITE" id="PS00624"/>
    </source>
</evidence>
<evidence type="ECO:0000256" key="2">
    <source>
        <dbReference type="PIRSR" id="PIRSR000137-2"/>
    </source>
</evidence>
<keyword evidence="6" id="KW-1185">Reference proteome</keyword>
<dbReference type="Gene3D" id="3.50.50.60">
    <property type="entry name" value="FAD/NAD(P)-binding domain"/>
    <property type="match status" value="1"/>
</dbReference>
<keyword evidence="3" id="KW-0732">Signal</keyword>
<organism evidence="5 6">
    <name type="scientific">Phialocephala subalpina</name>
    <dbReference type="NCBI Taxonomy" id="576137"/>
    <lineage>
        <taxon>Eukaryota</taxon>
        <taxon>Fungi</taxon>
        <taxon>Dikarya</taxon>
        <taxon>Ascomycota</taxon>
        <taxon>Pezizomycotina</taxon>
        <taxon>Leotiomycetes</taxon>
        <taxon>Helotiales</taxon>
        <taxon>Mollisiaceae</taxon>
        <taxon>Phialocephala</taxon>
        <taxon>Phialocephala fortinii species complex</taxon>
    </lineage>
</organism>
<dbReference type="InterPro" id="IPR000172">
    <property type="entry name" value="GMC_OxRdtase_N"/>
</dbReference>
<dbReference type="STRING" id="576137.A0A1L7XCJ1"/>
<dbReference type="Gene3D" id="3.30.560.10">
    <property type="entry name" value="Glucose Oxidase, domain 3"/>
    <property type="match status" value="1"/>
</dbReference>
<dbReference type="GO" id="GO:0016614">
    <property type="term" value="F:oxidoreductase activity, acting on CH-OH group of donors"/>
    <property type="evidence" value="ECO:0007669"/>
    <property type="project" value="InterPro"/>
</dbReference>
<dbReference type="AlphaFoldDB" id="A0A1L7XCJ1"/>
<feature type="signal peptide" evidence="3">
    <location>
        <begin position="1"/>
        <end position="22"/>
    </location>
</feature>
<dbReference type="GO" id="GO:0050660">
    <property type="term" value="F:flavin adenine dinucleotide binding"/>
    <property type="evidence" value="ECO:0007669"/>
    <property type="project" value="InterPro"/>
</dbReference>
<dbReference type="PROSITE" id="PS00624">
    <property type="entry name" value="GMC_OXRED_2"/>
    <property type="match status" value="1"/>
</dbReference>
<dbReference type="SUPFAM" id="SSF54373">
    <property type="entry name" value="FAD-linked reductases, C-terminal domain"/>
    <property type="match status" value="1"/>
</dbReference>
<dbReference type="PANTHER" id="PTHR11552:SF213">
    <property type="entry name" value="DEHYDROGENASE, PUTATIVE-RELATED"/>
    <property type="match status" value="1"/>
</dbReference>
<evidence type="ECO:0000256" key="1">
    <source>
        <dbReference type="ARBA" id="ARBA00010790"/>
    </source>
</evidence>
<evidence type="ECO:0000313" key="5">
    <source>
        <dbReference type="EMBL" id="CZR62735.1"/>
    </source>
</evidence>
<proteinExistence type="inferred from homology"/>
<feature type="domain" description="Glucose-methanol-choline oxidoreductase N-terminal" evidence="4">
    <location>
        <begin position="377"/>
        <end position="391"/>
    </location>
</feature>
<dbReference type="EMBL" id="FJOG01000021">
    <property type="protein sequence ID" value="CZR62735.1"/>
    <property type="molecule type" value="Genomic_DNA"/>
</dbReference>
<evidence type="ECO:0000256" key="3">
    <source>
        <dbReference type="SAM" id="SignalP"/>
    </source>
</evidence>
<keyword evidence="2" id="KW-0285">Flavoprotein</keyword>
<sequence length="560" mass="60030">MKLKHGWKSLSGLLCSASAVLASKTPPSDNLTAVGPQSTDQARVESYDYIIVGSGPGGGPLAARLAIAGFKVLLIDAGSDQGTTVQESAPTLWVASTQYAPMQWNYFVNHFPTADRQLQDTKFTWQTPSGDYFVGPNPPNGSTPLGILYPRAGTLGGCAAHNALITIYPHDSDWTYIGKLTGDHSWGPRKMRHYFEKLENNQYLSGHDLSGHGTDGWLGTNPLDPSIIVQDEKVTCHATAAVAVIKNKQVGKTPTTVKELNKIMDNDPNGKGQSGKSGLYQVPLAVSNGTRSSPRDFVINTANAVHANGTRQYHLDIRLNTFVTKILFGRSGMTPRATGVQYLDGVGLYSTTPSSAAGNPTGNGSLYATREVIISAGAYNTPQLLKLSGIGPKAELQQFDIPVVFDSPGVGTNLQDRYETAVVSKTTSSFEILNGCSLLTTDPDLCLEQWQNGATPAGRGFYSGNAFPLAVIKKSSVAEDNPDIFLFGGPVYFRGFYPGWADLSNLVPGGAKGWWSWMVLKAHNRNTAGTVTLRSTNPLDTPIINFNFFDTGTTIDGADD</sequence>
<name>A0A1L7XCJ1_9HELO</name>
<dbReference type="Proteomes" id="UP000184330">
    <property type="component" value="Unassembled WGS sequence"/>
</dbReference>
<keyword evidence="2" id="KW-0274">FAD</keyword>
<comment type="similarity">
    <text evidence="1">Belongs to the GMC oxidoreductase family.</text>
</comment>
<dbReference type="InterPro" id="IPR012132">
    <property type="entry name" value="GMC_OxRdtase"/>
</dbReference>
<feature type="binding site" evidence="2">
    <location>
        <position position="323"/>
    </location>
    <ligand>
        <name>FAD</name>
        <dbReference type="ChEBI" id="CHEBI:57692"/>
    </ligand>
</feature>
<reference evidence="5 6" key="1">
    <citation type="submission" date="2016-03" db="EMBL/GenBank/DDBJ databases">
        <authorList>
            <person name="Ploux O."/>
        </authorList>
    </citation>
    <scope>NUCLEOTIDE SEQUENCE [LARGE SCALE GENOMIC DNA]</scope>
    <source>
        <strain evidence="5 6">UAMH 11012</strain>
    </source>
</reference>
<gene>
    <name evidence="5" type="ORF">PAC_12632</name>
</gene>
<dbReference type="SUPFAM" id="SSF51905">
    <property type="entry name" value="FAD/NAD(P)-binding domain"/>
    <property type="match status" value="1"/>
</dbReference>
<dbReference type="OrthoDB" id="269227at2759"/>
<protein>
    <submittedName>
        <fullName evidence="5">Related to glucose dehydrogenase</fullName>
    </submittedName>
</protein>
<feature type="chain" id="PRO_5012431114" evidence="3">
    <location>
        <begin position="23"/>
        <end position="560"/>
    </location>
</feature>
<dbReference type="PIRSF" id="PIRSF000137">
    <property type="entry name" value="Alcohol_oxidase"/>
    <property type="match status" value="1"/>
</dbReference>